<evidence type="ECO:0000259" key="1">
    <source>
        <dbReference type="Pfam" id="PF01494"/>
    </source>
</evidence>
<evidence type="ECO:0000313" key="2">
    <source>
        <dbReference type="EMBL" id="TFI59918.1"/>
    </source>
</evidence>
<evidence type="ECO:0000313" key="3">
    <source>
        <dbReference type="Proteomes" id="UP000298213"/>
    </source>
</evidence>
<dbReference type="PANTHER" id="PTHR42685:SF22">
    <property type="entry name" value="CONDITIONED MEDIUM FACTOR RECEPTOR 1"/>
    <property type="match status" value="1"/>
</dbReference>
<accession>A0A4Y8ZV68</accession>
<gene>
    <name evidence="2" type="ORF">E2493_01305</name>
</gene>
<dbReference type="GO" id="GO:0071949">
    <property type="term" value="F:FAD binding"/>
    <property type="evidence" value="ECO:0007669"/>
    <property type="project" value="InterPro"/>
</dbReference>
<sequence>MRRAAALIVGGGPAGAAAAIRLGQGGARPLLFERNAAPRDVVCGGFLGWDSLAALHRLGIDPGALGARPIKRLRLVSSRRTVEAALPYRAAGLSRRTLDEALLDAAARAGAEIVRGRTVRAADSLRIRLDDGEEIVADALLLATGKHEMRGAERDAAIAEAPIGLRAALAPGRDLARDLDGWIELHLFDGGYAGLLIQDDGQVNLCLSASRARLKAAGGAEPLVRALAAELPALAARLEAGEVGPWSAVAGVPYGWRARRTGRDVYRLGDQAAVIASLAGDGIAIALESGRSAAEALLAGRAAPEWQSDFARRSRRPIVIAEALRRIAERPVREAALLLLRALPGLAARGAGLTRIGG</sequence>
<proteinExistence type="predicted"/>
<dbReference type="RefSeq" id="WP_135082948.1">
    <property type="nucleotide sequence ID" value="NZ_SPDV01000002.1"/>
</dbReference>
<dbReference type="AlphaFoldDB" id="A0A4Y8ZV68"/>
<dbReference type="InterPro" id="IPR002938">
    <property type="entry name" value="FAD-bd"/>
</dbReference>
<dbReference type="PANTHER" id="PTHR42685">
    <property type="entry name" value="GERANYLGERANYL DIPHOSPHATE REDUCTASE"/>
    <property type="match status" value="1"/>
</dbReference>
<protein>
    <submittedName>
        <fullName evidence="2">Oxidoreductase</fullName>
    </submittedName>
</protein>
<keyword evidence="3" id="KW-1185">Reference proteome</keyword>
<dbReference type="InterPro" id="IPR050407">
    <property type="entry name" value="Geranylgeranyl_reductase"/>
</dbReference>
<comment type="caution">
    <text evidence="2">The sequence shown here is derived from an EMBL/GenBank/DDBJ whole genome shotgun (WGS) entry which is preliminary data.</text>
</comment>
<dbReference type="OrthoDB" id="5652862at2"/>
<organism evidence="2 3">
    <name type="scientific">Sphingomonas parva</name>
    <dbReference type="NCBI Taxonomy" id="2555898"/>
    <lineage>
        <taxon>Bacteria</taxon>
        <taxon>Pseudomonadati</taxon>
        <taxon>Pseudomonadota</taxon>
        <taxon>Alphaproteobacteria</taxon>
        <taxon>Sphingomonadales</taxon>
        <taxon>Sphingomonadaceae</taxon>
        <taxon>Sphingomonas</taxon>
    </lineage>
</organism>
<dbReference type="EMBL" id="SPDV01000002">
    <property type="protein sequence ID" value="TFI59918.1"/>
    <property type="molecule type" value="Genomic_DNA"/>
</dbReference>
<dbReference type="SUPFAM" id="SSF51905">
    <property type="entry name" value="FAD/NAD(P)-binding domain"/>
    <property type="match status" value="1"/>
</dbReference>
<dbReference type="InterPro" id="IPR036188">
    <property type="entry name" value="FAD/NAD-bd_sf"/>
</dbReference>
<name>A0A4Y8ZV68_9SPHN</name>
<dbReference type="Proteomes" id="UP000298213">
    <property type="component" value="Unassembled WGS sequence"/>
</dbReference>
<feature type="domain" description="FAD-binding" evidence="1">
    <location>
        <begin position="5"/>
        <end position="122"/>
    </location>
</feature>
<dbReference type="PRINTS" id="PR00368">
    <property type="entry name" value="FADPNR"/>
</dbReference>
<dbReference type="Gene3D" id="3.50.50.60">
    <property type="entry name" value="FAD/NAD(P)-binding domain"/>
    <property type="match status" value="1"/>
</dbReference>
<dbReference type="Pfam" id="PF01494">
    <property type="entry name" value="FAD_binding_3"/>
    <property type="match status" value="1"/>
</dbReference>
<reference evidence="2 3" key="1">
    <citation type="submission" date="2019-03" db="EMBL/GenBank/DDBJ databases">
        <title>Genome sequence of Sphingomonas sp. 17J27-24.</title>
        <authorList>
            <person name="Kim M."/>
            <person name="Maeng S."/>
            <person name="Sathiyaraj S."/>
        </authorList>
    </citation>
    <scope>NUCLEOTIDE SEQUENCE [LARGE SCALE GENOMIC DNA]</scope>
    <source>
        <strain evidence="2 3">17J27-24</strain>
    </source>
</reference>